<keyword evidence="2" id="KW-1185">Reference proteome</keyword>
<dbReference type="Proteomes" id="UP000515860">
    <property type="component" value="Chromosome"/>
</dbReference>
<evidence type="ECO:0000313" key="1">
    <source>
        <dbReference type="EMBL" id="QNM08711.1"/>
    </source>
</evidence>
<dbReference type="EMBL" id="CP060635">
    <property type="protein sequence ID" value="QNM08711.1"/>
    <property type="molecule type" value="Genomic_DNA"/>
</dbReference>
<dbReference type="AlphaFoldDB" id="A0A7G9GD29"/>
<evidence type="ECO:0000313" key="2">
    <source>
        <dbReference type="Proteomes" id="UP000515860"/>
    </source>
</evidence>
<dbReference type="KEGG" id="whj:H9Q79_18065"/>
<proteinExistence type="predicted"/>
<accession>A0A7G9GD29</accession>
<dbReference type="RefSeq" id="WP_249328892.1">
    <property type="nucleotide sequence ID" value="NZ_CP060635.1"/>
</dbReference>
<reference evidence="1 2" key="1">
    <citation type="submission" date="2020-08" db="EMBL/GenBank/DDBJ databases">
        <authorList>
            <person name="Liu C."/>
            <person name="Sun Q."/>
        </authorList>
    </citation>
    <scope>NUCLEOTIDE SEQUENCE [LARGE SCALE GENOMIC DNA]</scope>
    <source>
        <strain evidence="1 2">NSJ-29</strain>
    </source>
</reference>
<protein>
    <submittedName>
        <fullName evidence="1">Uncharacterized protein</fullName>
    </submittedName>
</protein>
<organism evidence="1 2">
    <name type="scientific">Wansuia hejianensis</name>
    <dbReference type="NCBI Taxonomy" id="2763667"/>
    <lineage>
        <taxon>Bacteria</taxon>
        <taxon>Bacillati</taxon>
        <taxon>Bacillota</taxon>
        <taxon>Clostridia</taxon>
        <taxon>Lachnospirales</taxon>
        <taxon>Lachnospiraceae</taxon>
        <taxon>Wansuia</taxon>
    </lineage>
</organism>
<gene>
    <name evidence="1" type="ORF">H9Q79_18065</name>
</gene>
<sequence length="45" mass="5283">MILQEMLRDEYAEGIILELLAEKGTLPDELRDKILSEKNLQLLKR</sequence>
<name>A0A7G9GD29_9FIRM</name>